<organism evidence="2 3">
    <name type="scientific">Anas platyrhynchos</name>
    <name type="common">Mallard</name>
    <name type="synonym">Anas boschas</name>
    <dbReference type="NCBI Taxonomy" id="8839"/>
    <lineage>
        <taxon>Eukaryota</taxon>
        <taxon>Metazoa</taxon>
        <taxon>Chordata</taxon>
        <taxon>Craniata</taxon>
        <taxon>Vertebrata</taxon>
        <taxon>Euteleostomi</taxon>
        <taxon>Archelosauria</taxon>
        <taxon>Archosauria</taxon>
        <taxon>Dinosauria</taxon>
        <taxon>Saurischia</taxon>
        <taxon>Theropoda</taxon>
        <taxon>Coelurosauria</taxon>
        <taxon>Aves</taxon>
        <taxon>Neognathae</taxon>
        <taxon>Galloanserae</taxon>
        <taxon>Anseriformes</taxon>
        <taxon>Anatidae</taxon>
        <taxon>Anatinae</taxon>
        <taxon>Anas</taxon>
    </lineage>
</organism>
<protein>
    <submittedName>
        <fullName evidence="2">Uncharacterized protein</fullName>
    </submittedName>
</protein>
<dbReference type="EMBL" id="KB743217">
    <property type="protein sequence ID" value="EOB00248.1"/>
    <property type="molecule type" value="Genomic_DNA"/>
</dbReference>
<evidence type="ECO:0000313" key="2">
    <source>
        <dbReference type="EMBL" id="EOB00248.1"/>
    </source>
</evidence>
<dbReference type="Proteomes" id="UP000296049">
    <property type="component" value="Unassembled WGS sequence"/>
</dbReference>
<proteinExistence type="predicted"/>
<dbReference type="AlphaFoldDB" id="R0LIR4"/>
<reference evidence="3" key="1">
    <citation type="journal article" date="2013" name="Nat. Genet.">
        <title>The duck genome and transcriptome provide insight into an avian influenza virus reservoir species.</title>
        <authorList>
            <person name="Huang Y."/>
            <person name="Li Y."/>
            <person name="Burt D.W."/>
            <person name="Chen H."/>
            <person name="Zhang Y."/>
            <person name="Qian W."/>
            <person name="Kim H."/>
            <person name="Gan S."/>
            <person name="Zhao Y."/>
            <person name="Li J."/>
            <person name="Yi K."/>
            <person name="Feng H."/>
            <person name="Zhu P."/>
            <person name="Li B."/>
            <person name="Liu Q."/>
            <person name="Fairley S."/>
            <person name="Magor K.E."/>
            <person name="Du Z."/>
            <person name="Hu X."/>
            <person name="Goodman L."/>
            <person name="Tafer H."/>
            <person name="Vignal A."/>
            <person name="Lee T."/>
            <person name="Kim K.W."/>
            <person name="Sheng Z."/>
            <person name="An Y."/>
            <person name="Searle S."/>
            <person name="Herrero J."/>
            <person name="Groenen M.A."/>
            <person name="Crooijmans R.P."/>
            <person name="Faraut T."/>
            <person name="Cai Q."/>
            <person name="Webster R.G."/>
            <person name="Aldridge J.R."/>
            <person name="Warren W.C."/>
            <person name="Bartschat S."/>
            <person name="Kehr S."/>
            <person name="Marz M."/>
            <person name="Stadler P.F."/>
            <person name="Smith J."/>
            <person name="Kraus R.H."/>
            <person name="Zhao Y."/>
            <person name="Ren L."/>
            <person name="Fei J."/>
            <person name="Morisson M."/>
            <person name="Kaiser P."/>
            <person name="Griffin D.K."/>
            <person name="Rao M."/>
            <person name="Pitel F."/>
            <person name="Wang J."/>
            <person name="Li N."/>
        </authorList>
    </citation>
    <scope>NUCLEOTIDE SEQUENCE [LARGE SCALE GENOMIC DNA]</scope>
</reference>
<keyword evidence="3" id="KW-1185">Reference proteome</keyword>
<name>R0LIR4_ANAPL</name>
<feature type="region of interest" description="Disordered" evidence="1">
    <location>
        <begin position="1"/>
        <end position="31"/>
    </location>
</feature>
<accession>R0LIR4</accession>
<evidence type="ECO:0000313" key="3">
    <source>
        <dbReference type="Proteomes" id="UP000296049"/>
    </source>
</evidence>
<evidence type="ECO:0000256" key="1">
    <source>
        <dbReference type="SAM" id="MobiDB-lite"/>
    </source>
</evidence>
<gene>
    <name evidence="2" type="ORF">Anapl_05822</name>
</gene>
<feature type="non-terminal residue" evidence="2">
    <location>
        <position position="1"/>
    </location>
</feature>
<sequence length="57" mass="6740">FPSSRNYVRPGVKNRDGPGWRESRGESDLEDKMQCRFPKDRIHRTGDGLFSFHEQLF</sequence>
<feature type="non-terminal residue" evidence="2">
    <location>
        <position position="57"/>
    </location>
</feature>
<feature type="compositionally biased region" description="Basic and acidic residues" evidence="1">
    <location>
        <begin position="13"/>
        <end position="31"/>
    </location>
</feature>